<keyword evidence="1" id="KW-0472">Membrane</keyword>
<proteinExistence type="predicted"/>
<name>A0A4S8NXP5_9HYPH</name>
<evidence type="ECO:0000313" key="4">
    <source>
        <dbReference type="Proteomes" id="UP000308828"/>
    </source>
</evidence>
<comment type="caution">
    <text evidence="3">The sequence shown here is derived from an EMBL/GenBank/DDBJ whole genome shotgun (WGS) entry which is preliminary data.</text>
</comment>
<dbReference type="Pfam" id="PF02698">
    <property type="entry name" value="DUF218"/>
    <property type="match status" value="1"/>
</dbReference>
<organism evidence="3 4">
    <name type="scientific">Peteryoungia ipomoeae</name>
    <dbReference type="NCBI Taxonomy" id="1210932"/>
    <lineage>
        <taxon>Bacteria</taxon>
        <taxon>Pseudomonadati</taxon>
        <taxon>Pseudomonadota</taxon>
        <taxon>Alphaproteobacteria</taxon>
        <taxon>Hyphomicrobiales</taxon>
        <taxon>Rhizobiaceae</taxon>
        <taxon>Peteryoungia</taxon>
    </lineage>
</organism>
<dbReference type="OrthoDB" id="9812311at2"/>
<feature type="domain" description="DUF218" evidence="2">
    <location>
        <begin position="70"/>
        <end position="208"/>
    </location>
</feature>
<evidence type="ECO:0000313" key="3">
    <source>
        <dbReference type="EMBL" id="THV22473.1"/>
    </source>
</evidence>
<protein>
    <submittedName>
        <fullName evidence="3">YdcF family protein</fullName>
    </submittedName>
</protein>
<evidence type="ECO:0000259" key="2">
    <source>
        <dbReference type="Pfam" id="PF02698"/>
    </source>
</evidence>
<dbReference type="EMBL" id="STGV01000004">
    <property type="protein sequence ID" value="THV22473.1"/>
    <property type="molecule type" value="Genomic_DNA"/>
</dbReference>
<dbReference type="PANTHER" id="PTHR30336">
    <property type="entry name" value="INNER MEMBRANE PROTEIN, PROBABLE PERMEASE"/>
    <property type="match status" value="1"/>
</dbReference>
<keyword evidence="4" id="KW-1185">Reference proteome</keyword>
<dbReference type="CDD" id="cd06259">
    <property type="entry name" value="YdcF-like"/>
    <property type="match status" value="1"/>
</dbReference>
<dbReference type="RefSeq" id="WP_136599241.1">
    <property type="nucleotide sequence ID" value="NZ_STGV01000004.1"/>
</dbReference>
<keyword evidence="1" id="KW-0812">Transmembrane</keyword>
<feature type="transmembrane region" description="Helical" evidence="1">
    <location>
        <begin position="32"/>
        <end position="55"/>
    </location>
</feature>
<dbReference type="InterPro" id="IPR003848">
    <property type="entry name" value="DUF218"/>
</dbReference>
<dbReference type="GO" id="GO:0005886">
    <property type="term" value="C:plasma membrane"/>
    <property type="evidence" value="ECO:0007669"/>
    <property type="project" value="TreeGrafter"/>
</dbReference>
<dbReference type="InterPro" id="IPR051599">
    <property type="entry name" value="Cell_Envelope_Assoc"/>
</dbReference>
<sequence>MQRLSQDEHKREGAQNEGRWSPFVRSGVVRRILRYGGILVLMILASLIAGFLVFADHVTNLRPPETVKADAIVVLTGGYQRIEQAIDLLRDGAGERLLISGVNPQTTAGQIRRTTGTSSDLFACCIDMGYAAIDTIGNANETALWIRDKGYRSVLVVTSNYHLSRSLMELRHSDSSTQFIGYPVVNADLKTRDWYSEPAAMRTMLSEYGKTVATYLRLAIGWDRGQGLRPEQDMPATPPRS</sequence>
<gene>
    <name evidence="3" type="ORF">FAA97_14450</name>
</gene>
<dbReference type="AlphaFoldDB" id="A0A4S8NXP5"/>
<evidence type="ECO:0000256" key="1">
    <source>
        <dbReference type="SAM" id="Phobius"/>
    </source>
</evidence>
<keyword evidence="1" id="KW-1133">Transmembrane helix</keyword>
<dbReference type="PANTHER" id="PTHR30336:SF4">
    <property type="entry name" value="ENVELOPE BIOGENESIS FACTOR ELYC"/>
    <property type="match status" value="1"/>
</dbReference>
<dbReference type="GO" id="GO:0043164">
    <property type="term" value="P:Gram-negative-bacterium-type cell wall biogenesis"/>
    <property type="evidence" value="ECO:0007669"/>
    <property type="project" value="TreeGrafter"/>
</dbReference>
<dbReference type="GO" id="GO:0000270">
    <property type="term" value="P:peptidoglycan metabolic process"/>
    <property type="evidence" value="ECO:0007669"/>
    <property type="project" value="TreeGrafter"/>
</dbReference>
<dbReference type="Proteomes" id="UP000308828">
    <property type="component" value="Unassembled WGS sequence"/>
</dbReference>
<accession>A0A4S8NXP5</accession>
<reference evidence="3 4" key="1">
    <citation type="submission" date="2019-04" db="EMBL/GenBank/DDBJ databases">
        <title>Genome sequence of strain shin9-1.</title>
        <authorList>
            <person name="Gao J."/>
            <person name="Sun J."/>
        </authorList>
    </citation>
    <scope>NUCLEOTIDE SEQUENCE [LARGE SCALE GENOMIC DNA]</scope>
    <source>
        <strain evidence="4">shin9-1</strain>
    </source>
</reference>